<evidence type="ECO:0000313" key="4">
    <source>
        <dbReference type="EMBL" id="KAE9078384.1"/>
    </source>
</evidence>
<evidence type="ECO:0000313" key="11">
    <source>
        <dbReference type="Proteomes" id="UP000429523"/>
    </source>
</evidence>
<dbReference type="EMBL" id="QXFX01002305">
    <property type="protein sequence ID" value="KAE9078384.1"/>
    <property type="molecule type" value="Genomic_DNA"/>
</dbReference>
<dbReference type="EMBL" id="QXFW01002277">
    <property type="protein sequence ID" value="KAE8980191.1"/>
    <property type="molecule type" value="Genomic_DNA"/>
</dbReference>
<evidence type="ECO:0000313" key="18">
    <source>
        <dbReference type="Proteomes" id="UP000476176"/>
    </source>
</evidence>
<evidence type="ECO:0000313" key="20">
    <source>
        <dbReference type="Proteomes" id="UP000488956"/>
    </source>
</evidence>
<dbReference type="Proteomes" id="UP000440367">
    <property type="component" value="Unassembled WGS sequence"/>
</dbReference>
<dbReference type="Proteomes" id="UP000486351">
    <property type="component" value="Unassembled WGS sequence"/>
</dbReference>
<sequence>MVLPLSSTVLSMSVALAPVSPPPPRADDMRRCRRSSLVFNALSSACSVTSL</sequence>
<dbReference type="EMBL" id="QXGB01002264">
    <property type="protein sequence ID" value="KAE9179700.1"/>
    <property type="molecule type" value="Genomic_DNA"/>
</dbReference>
<comment type="caution">
    <text evidence="5">The sequence shown here is derived from an EMBL/GenBank/DDBJ whole genome shotgun (WGS) entry which is preliminary data.</text>
</comment>
<dbReference type="Proteomes" id="UP000433483">
    <property type="component" value="Unassembled WGS sequence"/>
</dbReference>
<evidence type="ECO:0000313" key="7">
    <source>
        <dbReference type="EMBL" id="KAE9188549.1"/>
    </source>
</evidence>
<evidence type="ECO:0000313" key="14">
    <source>
        <dbReference type="Proteomes" id="UP000440367"/>
    </source>
</evidence>
<evidence type="ECO:0000313" key="3">
    <source>
        <dbReference type="EMBL" id="KAE9077207.1"/>
    </source>
</evidence>
<evidence type="ECO:0000313" key="10">
    <source>
        <dbReference type="EMBL" id="KAE9301883.1"/>
    </source>
</evidence>
<dbReference type="Proteomes" id="UP000437068">
    <property type="component" value="Unassembled WGS sequence"/>
</dbReference>
<evidence type="ECO:0000313" key="17">
    <source>
        <dbReference type="Proteomes" id="UP000460718"/>
    </source>
</evidence>
<dbReference type="Proteomes" id="UP000441208">
    <property type="component" value="Unassembled WGS sequence"/>
</dbReference>
<dbReference type="Proteomes" id="UP000476176">
    <property type="component" value="Unassembled WGS sequence"/>
</dbReference>
<evidence type="ECO:0000313" key="15">
    <source>
        <dbReference type="Proteomes" id="UP000440732"/>
    </source>
</evidence>
<evidence type="ECO:0000313" key="5">
    <source>
        <dbReference type="EMBL" id="KAE9102569.1"/>
    </source>
</evidence>
<dbReference type="Proteomes" id="UP000488956">
    <property type="component" value="Unassembled WGS sequence"/>
</dbReference>
<dbReference type="EMBL" id="QXGD01002287">
    <property type="protein sequence ID" value="KAE9190748.1"/>
    <property type="molecule type" value="Genomic_DNA"/>
</dbReference>
<dbReference type="Proteomes" id="UP000429523">
    <property type="component" value="Unassembled WGS sequence"/>
</dbReference>
<dbReference type="EMBL" id="QXGE01002073">
    <property type="protein sequence ID" value="KAE9285199.1"/>
    <property type="molecule type" value="Genomic_DNA"/>
</dbReference>
<dbReference type="EMBL" id="QXGF01001133">
    <property type="protein sequence ID" value="KAE8932312.1"/>
    <property type="molecule type" value="Genomic_DNA"/>
</dbReference>
<evidence type="ECO:0000313" key="8">
    <source>
        <dbReference type="EMBL" id="KAE9190748.1"/>
    </source>
</evidence>
<organism evidence="5 15">
    <name type="scientific">Phytophthora fragariae</name>
    <dbReference type="NCBI Taxonomy" id="53985"/>
    <lineage>
        <taxon>Eukaryota</taxon>
        <taxon>Sar</taxon>
        <taxon>Stramenopiles</taxon>
        <taxon>Oomycota</taxon>
        <taxon>Peronosporomycetes</taxon>
        <taxon>Peronosporales</taxon>
        <taxon>Peronosporaceae</taxon>
        <taxon>Phytophthora</taxon>
    </lineage>
</organism>
<evidence type="ECO:0000313" key="19">
    <source>
        <dbReference type="Proteomes" id="UP000486351"/>
    </source>
</evidence>
<evidence type="ECO:0000313" key="2">
    <source>
        <dbReference type="EMBL" id="KAE8980191.1"/>
    </source>
</evidence>
<keyword evidence="12" id="KW-1185">Reference proteome</keyword>
<reference evidence="11 12" key="1">
    <citation type="submission" date="2018-08" db="EMBL/GenBank/DDBJ databases">
        <title>Genomic investigation of the strawberry pathogen Phytophthora fragariae indicates pathogenicity is determined by transcriptional variation in three key races.</title>
        <authorList>
            <person name="Adams T.M."/>
            <person name="Armitage A.D."/>
            <person name="Sobczyk M.K."/>
            <person name="Bates H.J."/>
            <person name="Dunwell J.M."/>
            <person name="Nellist C.F."/>
            <person name="Harrison R.J."/>
        </authorList>
    </citation>
    <scope>NUCLEOTIDE SEQUENCE [LARGE SCALE GENOMIC DNA]</scope>
    <source>
        <strain evidence="9 13">A4</strain>
        <strain evidence="8 14">BC-1</strain>
        <strain evidence="7 18">BC-23</strain>
        <strain evidence="6 12">NOV-27</strain>
        <strain evidence="5 15">NOV-5</strain>
        <strain evidence="3 16">NOV-71</strain>
        <strain evidence="10 19">NOV-77</strain>
        <strain evidence="1 11">NOV-9</strain>
        <strain evidence="4 20">ONT-3</strain>
        <strain evidence="2 17">SCRP245</strain>
    </source>
</reference>
<dbReference type="EMBL" id="QXFY01002167">
    <property type="protein sequence ID" value="KAE9301883.1"/>
    <property type="molecule type" value="Genomic_DNA"/>
</dbReference>
<dbReference type="Proteomes" id="UP000440732">
    <property type="component" value="Unassembled WGS sequence"/>
</dbReference>
<dbReference type="EMBL" id="QXFZ01002429">
    <property type="protein sequence ID" value="KAE9077207.1"/>
    <property type="molecule type" value="Genomic_DNA"/>
</dbReference>
<gene>
    <name evidence="9" type="ORF">PF001_g22019</name>
    <name evidence="8" type="ORF">PF002_g24681</name>
    <name evidence="7" type="ORF">PF004_g22473</name>
    <name evidence="6" type="ORF">PF005_g23590</name>
    <name evidence="5" type="ORF">PF006_g22390</name>
    <name evidence="3" type="ORF">PF007_g24329</name>
    <name evidence="10" type="ORF">PF008_g22625</name>
    <name evidence="1" type="ORF">PF009_g17650</name>
    <name evidence="4" type="ORF">PF010_g23148</name>
    <name evidence="2" type="ORF">PF011_g22546</name>
</gene>
<evidence type="ECO:0000313" key="13">
    <source>
        <dbReference type="Proteomes" id="UP000437068"/>
    </source>
</evidence>
<evidence type="ECO:0000313" key="9">
    <source>
        <dbReference type="EMBL" id="KAE9285199.1"/>
    </source>
</evidence>
<name>A0A6A3RRK2_9STRA</name>
<proteinExistence type="predicted"/>
<accession>A0A6A3RRK2</accession>
<dbReference type="EMBL" id="QXGA01002172">
    <property type="protein sequence ID" value="KAE9102569.1"/>
    <property type="molecule type" value="Genomic_DNA"/>
</dbReference>
<evidence type="ECO:0000313" key="12">
    <source>
        <dbReference type="Proteomes" id="UP000433483"/>
    </source>
</evidence>
<dbReference type="EMBL" id="QXGC01002256">
    <property type="protein sequence ID" value="KAE9188549.1"/>
    <property type="molecule type" value="Genomic_DNA"/>
</dbReference>
<evidence type="ECO:0000313" key="16">
    <source>
        <dbReference type="Proteomes" id="UP000441208"/>
    </source>
</evidence>
<dbReference type="AlphaFoldDB" id="A0A6A3RRK2"/>
<evidence type="ECO:0000313" key="6">
    <source>
        <dbReference type="EMBL" id="KAE9179700.1"/>
    </source>
</evidence>
<evidence type="ECO:0000313" key="1">
    <source>
        <dbReference type="EMBL" id="KAE8932312.1"/>
    </source>
</evidence>
<protein>
    <submittedName>
        <fullName evidence="5">Uncharacterized protein</fullName>
    </submittedName>
</protein>
<dbReference type="Proteomes" id="UP000460718">
    <property type="component" value="Unassembled WGS sequence"/>
</dbReference>